<dbReference type="Gene3D" id="1.10.287.540">
    <property type="entry name" value="Helix hairpin bin"/>
    <property type="match status" value="1"/>
</dbReference>
<dbReference type="PIRSF" id="PIRSF016482">
    <property type="entry name" value="PilO"/>
    <property type="match status" value="1"/>
</dbReference>
<evidence type="ECO:0000313" key="4">
    <source>
        <dbReference type="Proteomes" id="UP001298424"/>
    </source>
</evidence>
<comment type="caution">
    <text evidence="3">The sequence shown here is derived from an EMBL/GenBank/DDBJ whole genome shotgun (WGS) entry which is preliminary data.</text>
</comment>
<dbReference type="InterPro" id="IPR014717">
    <property type="entry name" value="Transl_elong_EF1B/ribsomal_bS6"/>
</dbReference>
<reference evidence="3 4" key="1">
    <citation type="submission" date="2022-02" db="EMBL/GenBank/DDBJ databases">
        <title>Genome sequence data of Kingella unionensis sp. nov. strain CICC 24913 (CCUG 75125).</title>
        <authorList>
            <person name="Xiao M."/>
        </authorList>
    </citation>
    <scope>NUCLEOTIDE SEQUENCE [LARGE SCALE GENOMIC DNA]</scope>
    <source>
        <strain evidence="3 4">CICC 24913</strain>
    </source>
</reference>
<dbReference type="Gene3D" id="3.30.70.60">
    <property type="match status" value="1"/>
</dbReference>
<dbReference type="RefSeq" id="WP_238748527.1">
    <property type="nucleotide sequence ID" value="NZ_JAKOOW010000037.1"/>
</dbReference>
<evidence type="ECO:0000313" key="3">
    <source>
        <dbReference type="EMBL" id="MCG6504942.1"/>
    </source>
</evidence>
<gene>
    <name evidence="3" type="primary">pilO</name>
    <name evidence="3" type="ORF">MB824_10595</name>
</gene>
<organism evidence="3 4">
    <name type="scientific">Kingella pumchi</name>
    <dbReference type="NCBI Taxonomy" id="2779506"/>
    <lineage>
        <taxon>Bacteria</taxon>
        <taxon>Pseudomonadati</taxon>
        <taxon>Pseudomonadota</taxon>
        <taxon>Betaproteobacteria</taxon>
        <taxon>Neisseriales</taxon>
        <taxon>Neisseriaceae</taxon>
        <taxon>Kingella</taxon>
    </lineage>
</organism>
<keyword evidence="4" id="KW-1185">Reference proteome</keyword>
<dbReference type="Pfam" id="PF04350">
    <property type="entry name" value="PilO"/>
    <property type="match status" value="1"/>
</dbReference>
<dbReference type="PANTHER" id="PTHR39555">
    <property type="entry name" value="FIMBRIAL ASSEMBLY PROTEIN PILO-LIKE PROTEIN-RELATED"/>
    <property type="match status" value="1"/>
</dbReference>
<evidence type="ECO:0000256" key="2">
    <source>
        <dbReference type="SAM" id="Phobius"/>
    </source>
</evidence>
<evidence type="ECO:0000256" key="1">
    <source>
        <dbReference type="SAM" id="Coils"/>
    </source>
</evidence>
<name>A0ABS9NQ77_9NEIS</name>
<feature type="transmembrane region" description="Helical" evidence="2">
    <location>
        <begin position="20"/>
        <end position="38"/>
    </location>
</feature>
<keyword evidence="2" id="KW-1133">Transmembrane helix</keyword>
<accession>A0ABS9NQ77</accession>
<keyword evidence="1" id="KW-0175">Coiled coil</keyword>
<dbReference type="InterPro" id="IPR007445">
    <property type="entry name" value="PilO"/>
</dbReference>
<keyword evidence="2" id="KW-0472">Membrane</keyword>
<dbReference type="EMBL" id="JAKOOW010000037">
    <property type="protein sequence ID" value="MCG6504942.1"/>
    <property type="molecule type" value="Genomic_DNA"/>
</dbReference>
<dbReference type="Proteomes" id="UP001298424">
    <property type="component" value="Unassembled WGS sequence"/>
</dbReference>
<sequence length="207" mass="22756">MSKGFDINRLHLQNKPTQILFALVLIVVLLVLGYLVVFKDQWEEYQTASAKEVELRQEYETKALKAANLDNLKIELEELEKAIAVLLKQLPTNAEVPNLIQELHQAASKNGLVMDKVTPQAPDTDGPIQRLPFSISVTGSYDQIAQFARDVGHVSRIVTLSNITLSSNDEKNKGKLSFYALANTYKALDVSETASDVASGVAASSVQ</sequence>
<feature type="coiled-coil region" evidence="1">
    <location>
        <begin position="62"/>
        <end position="89"/>
    </location>
</feature>
<keyword evidence="2" id="KW-0812">Transmembrane</keyword>
<proteinExistence type="predicted"/>
<dbReference type="PANTHER" id="PTHR39555:SF1">
    <property type="entry name" value="TYPE IV PILUS INNER MEMBRANE COMPONENT PILO"/>
    <property type="match status" value="1"/>
</dbReference>
<protein>
    <submittedName>
        <fullName evidence="3">Type 4a pilus biogenesis protein PilO</fullName>
    </submittedName>
</protein>